<dbReference type="Proteomes" id="UP000272729">
    <property type="component" value="Unassembled WGS sequence"/>
</dbReference>
<name>A0A495X4A4_9PSEU</name>
<keyword evidence="2" id="KW-1185">Reference proteome</keyword>
<evidence type="ECO:0000313" key="2">
    <source>
        <dbReference type="Proteomes" id="UP000272729"/>
    </source>
</evidence>
<gene>
    <name evidence="1" type="ORF">DFJ66_1532</name>
</gene>
<comment type="caution">
    <text evidence="1">The sequence shown here is derived from an EMBL/GenBank/DDBJ whole genome shotgun (WGS) entry which is preliminary data.</text>
</comment>
<dbReference type="EMBL" id="RBXR01000001">
    <property type="protein sequence ID" value="RKT68349.1"/>
    <property type="molecule type" value="Genomic_DNA"/>
</dbReference>
<reference evidence="1 2" key="1">
    <citation type="submission" date="2018-10" db="EMBL/GenBank/DDBJ databases">
        <title>Sequencing the genomes of 1000 actinobacteria strains.</title>
        <authorList>
            <person name="Klenk H.-P."/>
        </authorList>
    </citation>
    <scope>NUCLEOTIDE SEQUENCE [LARGE SCALE GENOMIC DNA]</scope>
    <source>
        <strain evidence="1 2">DSM 43911</strain>
    </source>
</reference>
<protein>
    <submittedName>
        <fullName evidence="1">Uncharacterized protein</fullName>
    </submittedName>
</protein>
<sequence>MTPDEAVALLTDPESPAEDRYQAHADLTAAAASGDREAEAALHYLRWNRSGRTACDAD</sequence>
<evidence type="ECO:0000313" key="1">
    <source>
        <dbReference type="EMBL" id="RKT68349.1"/>
    </source>
</evidence>
<proteinExistence type="predicted"/>
<accession>A0A495X4A4</accession>
<dbReference type="AlphaFoldDB" id="A0A495X4A4"/>
<dbReference type="RefSeq" id="WP_170199188.1">
    <property type="nucleotide sequence ID" value="NZ_JBIUBA010000004.1"/>
</dbReference>
<organism evidence="1 2">
    <name type="scientific">Saccharothrix variisporea</name>
    <dbReference type="NCBI Taxonomy" id="543527"/>
    <lineage>
        <taxon>Bacteria</taxon>
        <taxon>Bacillati</taxon>
        <taxon>Actinomycetota</taxon>
        <taxon>Actinomycetes</taxon>
        <taxon>Pseudonocardiales</taxon>
        <taxon>Pseudonocardiaceae</taxon>
        <taxon>Saccharothrix</taxon>
    </lineage>
</organism>